<evidence type="ECO:0000259" key="2">
    <source>
        <dbReference type="SMART" id="SM00382"/>
    </source>
</evidence>
<feature type="compositionally biased region" description="Polar residues" evidence="1">
    <location>
        <begin position="693"/>
        <end position="703"/>
    </location>
</feature>
<dbReference type="GO" id="GO:0005524">
    <property type="term" value="F:ATP binding"/>
    <property type="evidence" value="ECO:0007669"/>
    <property type="project" value="InterPro"/>
</dbReference>
<name>A0AAD6C7B6_9EURO</name>
<keyword evidence="4" id="KW-1185">Reference proteome</keyword>
<feature type="region of interest" description="Disordered" evidence="1">
    <location>
        <begin position="277"/>
        <end position="307"/>
    </location>
</feature>
<dbReference type="InterPro" id="IPR027417">
    <property type="entry name" value="P-loop_NTPase"/>
</dbReference>
<reference evidence="3" key="1">
    <citation type="submission" date="2022-12" db="EMBL/GenBank/DDBJ databases">
        <authorList>
            <person name="Petersen C."/>
        </authorList>
    </citation>
    <scope>NUCLEOTIDE SEQUENCE</scope>
    <source>
        <strain evidence="3">IBT 16125</strain>
    </source>
</reference>
<dbReference type="PANTHER" id="PTHR23389:SF21">
    <property type="entry name" value="ATPASE FAMILY AAA DOMAIN-CONTAINING PROTEIN 5"/>
    <property type="match status" value="1"/>
</dbReference>
<dbReference type="Proteomes" id="UP001213681">
    <property type="component" value="Unassembled WGS sequence"/>
</dbReference>
<feature type="compositionally biased region" description="Basic residues" evidence="1">
    <location>
        <begin position="529"/>
        <end position="540"/>
    </location>
</feature>
<protein>
    <recommendedName>
        <fullName evidence="2">AAA+ ATPase domain-containing protein</fullName>
    </recommendedName>
</protein>
<comment type="caution">
    <text evidence="3">The sequence shown here is derived from an EMBL/GenBank/DDBJ whole genome shotgun (WGS) entry which is preliminary data.</text>
</comment>
<gene>
    <name evidence="3" type="ORF">N7458_004592</name>
</gene>
<sequence length="1193" mass="130865">MDTIVSNSPAVMGRGEQSVVHPFFRKDLAVPSQSTPSLENATIAPAGSSKLPSDVHSPATTTPGPSQTVQMPFPYPLGSSTTPAPSTSNPDEDPNASRRKRRKTERSKQSEHDQPLQAGLSSWLGVEAPTSIAPKVPVMDAESSMPSIPSPPASAEAQSGTTSLGKAPASKDVTPSQDAPTKPRKIVKLNTNGRLLSSPPLSPPDPTAPKRGGGKRGRTRKVESKMVVLKYTLAKRADIGKMIDDILSGCAKHNAPSPAPAASLRRPVQPRIVDNKPTHPFFVKKPPPKSPAAVSGDDQSTTESPDIKAISDVRQQRTAEVKGDSKSTWPVSSGFVRRTNKFPETIHSLWPPRDLVHVTDLASSPLARTSVGNLENDRKKSKFPTIAVTDEENALLTSTAWAREAATFELQSSSNSKPALRLPGRHLASGRVLQAALNSQMSWSLPGQQASYASTLPVIKRLHSSLLSSVSAFDCGKYESRLWCHKYSPAKAEDVLQVGREARVLRDWLRHLKVSAVDSGKQPRETTKLKVKHDKKRKKRKADDELDGFIVSSGEEASEMDALSGSDDELAGDVTVSAPKTLIRSGDLTIQGQNGGDKGRLTNAILISGPPGCGKTASVYAIAKELDFEVFEINPGSRRSARDMLERVGDMTQNHLVHLLNDNDDPGSKLKEHVADVDTRQNKLMSFFKGQPSQNKNIKSVNGTKAKPSPTPGSECKRGREQKQSLILLEEADLLFEEDRQFWTGVLTLISQSKRPIIITCNDESTIPIQAMSLHAILRYQRPPLDLALDYLLLVAAHEGHALKRDAVNKLFNASGMDIRRSLMDLNFWCQMAVGSEKGGLDWILPIWPPGANMDPNGERVRVLSLNTYESYMGWFSRDAFLSENSLTKDIEALENTFNWWRLSIQDAEDASGVSKMQHLPSQQQRSMTKLEQLELLSRETDYMEMRSALDILCSDCPRDMFKDVLDTSSPPISESYRSNYVDAHPLLQADLLPEYSSLSESICTTFDSLISRTFRPKVEDIESAGAGRIFNGWAQAAARQSISSSTSNGFRKAFEPLMRANYSTIATGRPALSFENGLAPITEDIAPYVRAIMTFDGRLKQYRDNLFAAWSQGQGGSGDKRMRKTRASRAALEGGNKASTRKETWFPDETNYYGVQATGRPEWQQILFDMGHFHIQPVAVSADWSSEPPSGE</sequence>
<proteinExistence type="predicted"/>
<dbReference type="Gene3D" id="3.40.50.300">
    <property type="entry name" value="P-loop containing nucleotide triphosphate hydrolases"/>
    <property type="match status" value="1"/>
</dbReference>
<dbReference type="GO" id="GO:0016887">
    <property type="term" value="F:ATP hydrolysis activity"/>
    <property type="evidence" value="ECO:0007669"/>
    <property type="project" value="InterPro"/>
</dbReference>
<dbReference type="GO" id="GO:0003677">
    <property type="term" value="F:DNA binding"/>
    <property type="evidence" value="ECO:0007669"/>
    <property type="project" value="TreeGrafter"/>
</dbReference>
<feature type="compositionally biased region" description="Low complexity" evidence="1">
    <location>
        <begin position="141"/>
        <end position="159"/>
    </location>
</feature>
<feature type="region of interest" description="Disordered" evidence="1">
    <location>
        <begin position="31"/>
        <end position="222"/>
    </location>
</feature>
<reference evidence="3" key="2">
    <citation type="journal article" date="2023" name="IMA Fungus">
        <title>Comparative genomic study of the Penicillium genus elucidates a diverse pangenome and 15 lateral gene transfer events.</title>
        <authorList>
            <person name="Petersen C."/>
            <person name="Sorensen T."/>
            <person name="Nielsen M.R."/>
            <person name="Sondergaard T.E."/>
            <person name="Sorensen J.L."/>
            <person name="Fitzpatrick D.A."/>
            <person name="Frisvad J.C."/>
            <person name="Nielsen K.L."/>
        </authorList>
    </citation>
    <scope>NUCLEOTIDE SEQUENCE</scope>
    <source>
        <strain evidence="3">IBT 16125</strain>
    </source>
</reference>
<dbReference type="RefSeq" id="XP_056766592.1">
    <property type="nucleotide sequence ID" value="XM_056907974.1"/>
</dbReference>
<accession>A0AAD6C7B6</accession>
<dbReference type="InterPro" id="IPR003959">
    <property type="entry name" value="ATPase_AAA_core"/>
</dbReference>
<dbReference type="SUPFAM" id="SSF52540">
    <property type="entry name" value="P-loop containing nucleoside triphosphate hydrolases"/>
    <property type="match status" value="1"/>
</dbReference>
<dbReference type="AlphaFoldDB" id="A0AAD6C7B6"/>
<dbReference type="CDD" id="cd00009">
    <property type="entry name" value="AAA"/>
    <property type="match status" value="1"/>
</dbReference>
<evidence type="ECO:0000313" key="3">
    <source>
        <dbReference type="EMBL" id="KAJ5453636.1"/>
    </source>
</evidence>
<feature type="region of interest" description="Disordered" evidence="1">
    <location>
        <begin position="517"/>
        <end position="540"/>
    </location>
</feature>
<feature type="domain" description="AAA+ ATPase" evidence="2">
    <location>
        <begin position="601"/>
        <end position="793"/>
    </location>
</feature>
<dbReference type="Pfam" id="PF00004">
    <property type="entry name" value="AAA"/>
    <property type="match status" value="1"/>
</dbReference>
<evidence type="ECO:0000256" key="1">
    <source>
        <dbReference type="SAM" id="MobiDB-lite"/>
    </source>
</evidence>
<dbReference type="GO" id="GO:0005634">
    <property type="term" value="C:nucleus"/>
    <property type="evidence" value="ECO:0007669"/>
    <property type="project" value="TreeGrafter"/>
</dbReference>
<feature type="region of interest" description="Disordered" evidence="1">
    <location>
        <begin position="693"/>
        <end position="721"/>
    </location>
</feature>
<feature type="compositionally biased region" description="Low complexity" evidence="1">
    <location>
        <begin position="79"/>
        <end position="89"/>
    </location>
</feature>
<feature type="compositionally biased region" description="Polar residues" evidence="1">
    <location>
        <begin position="31"/>
        <end position="40"/>
    </location>
</feature>
<dbReference type="SMART" id="SM00382">
    <property type="entry name" value="AAA"/>
    <property type="match status" value="1"/>
</dbReference>
<dbReference type="PANTHER" id="PTHR23389">
    <property type="entry name" value="CHROMOSOME TRANSMISSION FIDELITY FACTOR 18"/>
    <property type="match status" value="1"/>
</dbReference>
<dbReference type="GeneID" id="81598217"/>
<dbReference type="InterPro" id="IPR003593">
    <property type="entry name" value="AAA+_ATPase"/>
</dbReference>
<feature type="compositionally biased region" description="Polar residues" evidence="1">
    <location>
        <begin position="58"/>
        <end position="70"/>
    </location>
</feature>
<dbReference type="EMBL" id="JAPVEA010000005">
    <property type="protein sequence ID" value="KAJ5453636.1"/>
    <property type="molecule type" value="Genomic_DNA"/>
</dbReference>
<organism evidence="3 4">
    <name type="scientific">Penicillium daleae</name>
    <dbReference type="NCBI Taxonomy" id="63821"/>
    <lineage>
        <taxon>Eukaryota</taxon>
        <taxon>Fungi</taxon>
        <taxon>Dikarya</taxon>
        <taxon>Ascomycota</taxon>
        <taxon>Pezizomycotina</taxon>
        <taxon>Eurotiomycetes</taxon>
        <taxon>Eurotiomycetidae</taxon>
        <taxon>Eurotiales</taxon>
        <taxon>Aspergillaceae</taxon>
        <taxon>Penicillium</taxon>
    </lineage>
</organism>
<evidence type="ECO:0000313" key="4">
    <source>
        <dbReference type="Proteomes" id="UP001213681"/>
    </source>
</evidence>